<comment type="subunit">
    <text evidence="11">ORC is composed of six subunits.</text>
</comment>
<feature type="domain" description="AAA+ ATPase" evidence="13">
    <location>
        <begin position="312"/>
        <end position="463"/>
    </location>
</feature>
<evidence type="ECO:0000256" key="1">
    <source>
        <dbReference type="ARBA" id="ARBA00004123"/>
    </source>
</evidence>
<dbReference type="AlphaFoldDB" id="A0AAV4W7R5"/>
<dbReference type="GO" id="GO:0005664">
    <property type="term" value="C:nuclear origin of replication recognition complex"/>
    <property type="evidence" value="ECO:0007669"/>
    <property type="project" value="TreeGrafter"/>
</dbReference>
<dbReference type="InterPro" id="IPR050311">
    <property type="entry name" value="ORC1/CDC6"/>
</dbReference>
<organism evidence="14 15">
    <name type="scientific">Caerostris extrusa</name>
    <name type="common">Bark spider</name>
    <name type="synonym">Caerostris bankana</name>
    <dbReference type="NCBI Taxonomy" id="172846"/>
    <lineage>
        <taxon>Eukaryota</taxon>
        <taxon>Metazoa</taxon>
        <taxon>Ecdysozoa</taxon>
        <taxon>Arthropoda</taxon>
        <taxon>Chelicerata</taxon>
        <taxon>Arachnida</taxon>
        <taxon>Araneae</taxon>
        <taxon>Araneomorphae</taxon>
        <taxon>Entelegynae</taxon>
        <taxon>Araneoidea</taxon>
        <taxon>Araneidae</taxon>
        <taxon>Caerostris</taxon>
    </lineage>
</organism>
<evidence type="ECO:0000256" key="7">
    <source>
        <dbReference type="ARBA" id="ARBA00022840"/>
    </source>
</evidence>
<keyword evidence="6 11" id="KW-0547">Nucleotide-binding</keyword>
<dbReference type="Pfam" id="PF00004">
    <property type="entry name" value="AAA"/>
    <property type="match status" value="1"/>
</dbReference>
<dbReference type="GO" id="GO:0046872">
    <property type="term" value="F:metal ion binding"/>
    <property type="evidence" value="ECO:0007669"/>
    <property type="project" value="UniProtKB-KW"/>
</dbReference>
<evidence type="ECO:0000256" key="5">
    <source>
        <dbReference type="ARBA" id="ARBA00022723"/>
    </source>
</evidence>
<dbReference type="GO" id="GO:0033314">
    <property type="term" value="P:mitotic DNA replication checkpoint signaling"/>
    <property type="evidence" value="ECO:0007669"/>
    <property type="project" value="TreeGrafter"/>
</dbReference>
<dbReference type="InterPro" id="IPR054425">
    <property type="entry name" value="Cdc6_ORC1-like_ATPase_lid"/>
</dbReference>
<comment type="function">
    <text evidence="11">Component of the origin recognition complex (ORC) that binds origins of replication. DNA-binding is ATP-dependent, however specific DNA sequences that define origins of replication have not been identified so far. ORC is required to assemble the pre-replication complex necessary to initiate DNA replication.</text>
</comment>
<dbReference type="PANTHER" id="PTHR10763">
    <property type="entry name" value="CELL DIVISION CONTROL PROTEIN 6-RELATED"/>
    <property type="match status" value="1"/>
</dbReference>
<evidence type="ECO:0000256" key="4">
    <source>
        <dbReference type="ARBA" id="ARBA00022705"/>
    </source>
</evidence>
<dbReference type="EMBL" id="BPLR01015782">
    <property type="protein sequence ID" value="GIY78707.1"/>
    <property type="molecule type" value="Genomic_DNA"/>
</dbReference>
<comment type="caution">
    <text evidence="14">The sequence shown here is derived from an EMBL/GenBank/DDBJ whole genome shotgun (WGS) entry which is preliminary data.</text>
</comment>
<dbReference type="InterPro" id="IPR027417">
    <property type="entry name" value="P-loop_NTPase"/>
</dbReference>
<keyword evidence="5" id="KW-0479">Metal-binding</keyword>
<evidence type="ECO:0000259" key="13">
    <source>
        <dbReference type="SMART" id="SM00382"/>
    </source>
</evidence>
<feature type="region of interest" description="Disordered" evidence="12">
    <location>
        <begin position="235"/>
        <end position="266"/>
    </location>
</feature>
<keyword evidence="8" id="KW-0460">Magnesium</keyword>
<gene>
    <name evidence="14" type="primary">Orc1</name>
    <name evidence="14" type="ORF">CEXT_620971</name>
</gene>
<evidence type="ECO:0000256" key="3">
    <source>
        <dbReference type="ARBA" id="ARBA00019081"/>
    </source>
</evidence>
<comment type="subcellular location">
    <subcellularLocation>
        <location evidence="1 11">Nucleus</location>
    </subcellularLocation>
</comment>
<sequence length="511" mass="58387">KLIDQYYEWEVVEEHRSNWSDEIEADTIFSKCVVQYLPIDAECKMFDEQVNETEIPSFFYPLLTSEQKQYIATPTGTLEFPKVLIKRIDKRLMEAPNARIIIAKPDAKSIEDNELRDDEKELTLCNLPENSPTNPFSTSDSKKRILRNTPQRLSSLKAAENNMNAKNSPKKQSCIPHKMNIIEKSVCTPSPSKKFNQKYQIKEIDCSDDEYKRNVLVKNVKEKTFSNFIRANYSEDSDSEFSGNQSASSEDDDDDDSASECSIKKKISSNSSKKSVSKATRNLFSIPDRKTPLKTPQNILEESRMRLHAAATGGCMYISGVPGTGKTATVHEVIRNLEEEKENGEVPFFTFVEVNGMWMTDPYKCYVHIFKSLTGKSIASQQACNLLEKRFTEKGPKKDAVVLLVDELDRLWTRKQTVMYNIFDWPSKPSSKLIVLAIANTMDLPERLMMNRVKSRLGLSRITFQPYNFRQLQEIIMNRIQELKVFDPDAVQFVARKVAAVSGDARRALAI</sequence>
<evidence type="ECO:0000313" key="14">
    <source>
        <dbReference type="EMBL" id="GIY78707.1"/>
    </source>
</evidence>
<keyword evidence="4 11" id="KW-0235">DNA replication</keyword>
<dbReference type="GO" id="GO:0006270">
    <property type="term" value="P:DNA replication initiation"/>
    <property type="evidence" value="ECO:0007669"/>
    <property type="project" value="TreeGrafter"/>
</dbReference>
<comment type="similarity">
    <text evidence="2 11">Belongs to the ORC1 family.</text>
</comment>
<evidence type="ECO:0000256" key="2">
    <source>
        <dbReference type="ARBA" id="ARBA00008398"/>
    </source>
</evidence>
<keyword evidence="7 11" id="KW-0067">ATP-binding</keyword>
<dbReference type="InterPro" id="IPR003593">
    <property type="entry name" value="AAA+_ATPase"/>
</dbReference>
<evidence type="ECO:0000313" key="15">
    <source>
        <dbReference type="Proteomes" id="UP001054945"/>
    </source>
</evidence>
<name>A0AAV4W7R5_CAEEX</name>
<dbReference type="SUPFAM" id="SSF52540">
    <property type="entry name" value="P-loop containing nucleoside triphosphate hydrolases"/>
    <property type="match status" value="1"/>
</dbReference>
<dbReference type="Pfam" id="PF22606">
    <property type="entry name" value="Cdc6-ORC-like_ATPase_lid"/>
    <property type="match status" value="1"/>
</dbReference>
<dbReference type="GO" id="GO:0016887">
    <property type="term" value="F:ATP hydrolysis activity"/>
    <property type="evidence" value="ECO:0007669"/>
    <property type="project" value="InterPro"/>
</dbReference>
<protein>
    <recommendedName>
        <fullName evidence="3 11">Origin recognition complex subunit 1</fullName>
    </recommendedName>
</protein>
<feature type="non-terminal residue" evidence="14">
    <location>
        <position position="1"/>
    </location>
</feature>
<evidence type="ECO:0000256" key="8">
    <source>
        <dbReference type="ARBA" id="ARBA00022842"/>
    </source>
</evidence>
<keyword evidence="9 11" id="KW-0238">DNA-binding</keyword>
<proteinExistence type="inferred from homology"/>
<keyword evidence="10 11" id="KW-0539">Nucleus</keyword>
<dbReference type="InterPro" id="IPR003959">
    <property type="entry name" value="ATPase_AAA_core"/>
</dbReference>
<evidence type="ECO:0000256" key="12">
    <source>
        <dbReference type="SAM" id="MobiDB-lite"/>
    </source>
</evidence>
<evidence type="ECO:0000256" key="9">
    <source>
        <dbReference type="ARBA" id="ARBA00023125"/>
    </source>
</evidence>
<dbReference type="SMART" id="SM00382">
    <property type="entry name" value="AAA"/>
    <property type="match status" value="1"/>
</dbReference>
<keyword evidence="15" id="KW-1185">Reference proteome</keyword>
<dbReference type="Gene3D" id="3.40.50.300">
    <property type="entry name" value="P-loop containing nucleotide triphosphate hydrolases"/>
    <property type="match status" value="1"/>
</dbReference>
<accession>A0AAV4W7R5</accession>
<evidence type="ECO:0000256" key="11">
    <source>
        <dbReference type="RuleBase" id="RU365058"/>
    </source>
</evidence>
<evidence type="ECO:0000256" key="6">
    <source>
        <dbReference type="ARBA" id="ARBA00022741"/>
    </source>
</evidence>
<dbReference type="FunFam" id="3.40.50.300:FF:000199">
    <property type="entry name" value="Origin recognition complex subunit 1"/>
    <property type="match status" value="1"/>
</dbReference>
<feature type="compositionally biased region" description="Acidic residues" evidence="12">
    <location>
        <begin position="249"/>
        <end position="258"/>
    </location>
</feature>
<reference evidence="14 15" key="1">
    <citation type="submission" date="2021-06" db="EMBL/GenBank/DDBJ databases">
        <title>Caerostris extrusa draft genome.</title>
        <authorList>
            <person name="Kono N."/>
            <person name="Arakawa K."/>
        </authorList>
    </citation>
    <scope>NUCLEOTIDE SEQUENCE [LARGE SCALE GENOMIC DNA]</scope>
</reference>
<evidence type="ECO:0000256" key="10">
    <source>
        <dbReference type="ARBA" id="ARBA00023242"/>
    </source>
</evidence>
<dbReference type="GO" id="GO:0005524">
    <property type="term" value="F:ATP binding"/>
    <property type="evidence" value="ECO:0007669"/>
    <property type="project" value="UniProtKB-KW"/>
</dbReference>
<dbReference type="CDD" id="cd00009">
    <property type="entry name" value="AAA"/>
    <property type="match status" value="1"/>
</dbReference>
<dbReference type="GO" id="GO:0003688">
    <property type="term" value="F:DNA replication origin binding"/>
    <property type="evidence" value="ECO:0007669"/>
    <property type="project" value="TreeGrafter"/>
</dbReference>
<dbReference type="Proteomes" id="UP001054945">
    <property type="component" value="Unassembled WGS sequence"/>
</dbReference>
<dbReference type="PANTHER" id="PTHR10763:SF23">
    <property type="entry name" value="ORIGIN RECOGNITION COMPLEX SUBUNIT 1"/>
    <property type="match status" value="1"/>
</dbReference>